<dbReference type="GO" id="GO:0003677">
    <property type="term" value="F:DNA binding"/>
    <property type="evidence" value="ECO:0007669"/>
    <property type="project" value="InterPro"/>
</dbReference>
<gene>
    <name evidence="3" type="ORF">TRN7648_02984</name>
</gene>
<evidence type="ECO:0000256" key="1">
    <source>
        <dbReference type="SAM" id="Phobius"/>
    </source>
</evidence>
<accession>A0A0P1GXT3</accession>
<organism evidence="3 4">
    <name type="scientific">Tropicibacter naphthalenivorans</name>
    <dbReference type="NCBI Taxonomy" id="441103"/>
    <lineage>
        <taxon>Bacteria</taxon>
        <taxon>Pseudomonadati</taxon>
        <taxon>Pseudomonadota</taxon>
        <taxon>Alphaproteobacteria</taxon>
        <taxon>Rhodobacterales</taxon>
        <taxon>Roseobacteraceae</taxon>
        <taxon>Tropicibacter</taxon>
    </lineage>
</organism>
<dbReference type="STRING" id="441103.TRN7648_02984"/>
<dbReference type="EMBL" id="CYSE01000005">
    <property type="protein sequence ID" value="CUH80432.1"/>
    <property type="molecule type" value="Genomic_DNA"/>
</dbReference>
<evidence type="ECO:0000313" key="3">
    <source>
        <dbReference type="EMBL" id="CUH80432.1"/>
    </source>
</evidence>
<keyword evidence="1" id="KW-1133">Transmembrane helix</keyword>
<name>A0A0P1GXT3_9RHOB</name>
<feature type="domain" description="HTH LytTR-type" evidence="2">
    <location>
        <begin position="181"/>
        <end position="275"/>
    </location>
</feature>
<keyword evidence="1" id="KW-0812">Transmembrane</keyword>
<dbReference type="AlphaFoldDB" id="A0A0P1GXT3"/>
<keyword evidence="1" id="KW-0472">Membrane</keyword>
<protein>
    <submittedName>
        <fullName evidence="3">Response regulator of the LytR/AlgR family protein</fullName>
    </submittedName>
</protein>
<dbReference type="InterPro" id="IPR007492">
    <property type="entry name" value="LytTR_DNA-bd_dom"/>
</dbReference>
<dbReference type="Pfam" id="PF04397">
    <property type="entry name" value="LytTR"/>
    <property type="match status" value="1"/>
</dbReference>
<feature type="transmembrane region" description="Helical" evidence="1">
    <location>
        <begin position="108"/>
        <end position="126"/>
    </location>
</feature>
<sequence>MMPGPTLATQDPVPQPLEVRDFFGARFEMSPQEFVQILRQPATQTYLVLSYILMVATDAPNLLGAMSLGTLMGLWLVVLAVFHLMLWLCLTAATWLQGSFRSFALYRTVWFQIATLATLLVGKAMIEFTTGGQRSLQLYPHALFYCVVAEAFGFMFFNLILPNVARDAPQDPERHVIVGAEPVPLARIQTIEAREHHVHITLDGDSLTHRARLSDIIAQTHPEDGVQPHRSWWIAAQMAEKLERDGAKHVLHLKDGNRVPVARSRVGEVRTWLDQRA</sequence>
<dbReference type="SMART" id="SM00850">
    <property type="entry name" value="LytTR"/>
    <property type="match status" value="1"/>
</dbReference>
<feature type="transmembrane region" description="Helical" evidence="1">
    <location>
        <begin position="46"/>
        <end position="68"/>
    </location>
</feature>
<dbReference type="Proteomes" id="UP000054935">
    <property type="component" value="Unassembled WGS sequence"/>
</dbReference>
<reference evidence="3 4" key="1">
    <citation type="submission" date="2015-09" db="EMBL/GenBank/DDBJ databases">
        <authorList>
            <consortium name="Swine Surveillance"/>
        </authorList>
    </citation>
    <scope>NUCLEOTIDE SEQUENCE [LARGE SCALE GENOMIC DNA]</scope>
    <source>
        <strain evidence="3 4">CECT 7648</strain>
    </source>
</reference>
<keyword evidence="4" id="KW-1185">Reference proteome</keyword>
<dbReference type="OrthoDB" id="7028951at2"/>
<feature type="transmembrane region" description="Helical" evidence="1">
    <location>
        <begin position="138"/>
        <end position="161"/>
    </location>
</feature>
<dbReference type="PROSITE" id="PS50930">
    <property type="entry name" value="HTH_LYTTR"/>
    <property type="match status" value="1"/>
</dbReference>
<feature type="transmembrane region" description="Helical" evidence="1">
    <location>
        <begin position="74"/>
        <end position="96"/>
    </location>
</feature>
<proteinExistence type="predicted"/>
<dbReference type="Gene3D" id="2.40.50.1020">
    <property type="entry name" value="LytTr DNA-binding domain"/>
    <property type="match status" value="1"/>
</dbReference>
<evidence type="ECO:0000259" key="2">
    <source>
        <dbReference type="PROSITE" id="PS50930"/>
    </source>
</evidence>
<evidence type="ECO:0000313" key="4">
    <source>
        <dbReference type="Proteomes" id="UP000054935"/>
    </source>
</evidence>